<comment type="caution">
    <text evidence="2">The sequence shown here is derived from an EMBL/GenBank/DDBJ whole genome shotgun (WGS) entry which is preliminary data.</text>
</comment>
<dbReference type="RefSeq" id="WP_274702922.1">
    <property type="nucleotide sequence ID" value="NZ_JAQSVD010000012.1"/>
</dbReference>
<dbReference type="InterPro" id="IPR046749">
    <property type="entry name" value="SHOCT_2"/>
</dbReference>
<organism evidence="2 3">
    <name type="scientific">Eubacterium limosum</name>
    <dbReference type="NCBI Taxonomy" id="1736"/>
    <lineage>
        <taxon>Bacteria</taxon>
        <taxon>Bacillati</taxon>
        <taxon>Bacillota</taxon>
        <taxon>Clostridia</taxon>
        <taxon>Eubacteriales</taxon>
        <taxon>Eubacteriaceae</taxon>
        <taxon>Eubacterium</taxon>
    </lineage>
</organism>
<keyword evidence="3" id="KW-1185">Reference proteome</keyword>
<protein>
    <recommendedName>
        <fullName evidence="1">SHOCT-like domain-containing protein</fullName>
    </recommendedName>
</protein>
<reference evidence="2 3" key="1">
    <citation type="submission" date="2023-02" db="EMBL/GenBank/DDBJ databases">
        <title>Comparative genome analysis of Eubacterium limosum species.</title>
        <authorList>
            <person name="Bak J.E."/>
        </authorList>
    </citation>
    <scope>NUCLEOTIDE SEQUENCE [LARGE SCALE GENOMIC DNA]</scope>
    <source>
        <strain evidence="2 3">KGMB01548</strain>
    </source>
</reference>
<evidence type="ECO:0000313" key="2">
    <source>
        <dbReference type="EMBL" id="MDE1472106.1"/>
    </source>
</evidence>
<name>A0ABT5UT90_EUBLI</name>
<gene>
    <name evidence="2" type="ORF">PTZ04_17765</name>
</gene>
<sequence length="71" mass="8295">MDKQEFKNEKLYQTTMLMARKMHSEGIISDKEYGQIDTIFREKYHPILGTLFTDISLTSGAKRVMYSSGRK</sequence>
<dbReference type="EMBL" id="JAQSVD010000012">
    <property type="protein sequence ID" value="MDE1472106.1"/>
    <property type="molecule type" value="Genomic_DNA"/>
</dbReference>
<proteinExistence type="predicted"/>
<accession>A0ABT5UT90</accession>
<evidence type="ECO:0000313" key="3">
    <source>
        <dbReference type="Proteomes" id="UP001215087"/>
    </source>
</evidence>
<feature type="domain" description="SHOCT-like" evidence="1">
    <location>
        <begin position="1"/>
        <end position="53"/>
    </location>
</feature>
<dbReference type="Proteomes" id="UP001215087">
    <property type="component" value="Unassembled WGS sequence"/>
</dbReference>
<evidence type="ECO:0000259" key="1">
    <source>
        <dbReference type="Pfam" id="PF20612"/>
    </source>
</evidence>
<dbReference type="Pfam" id="PF20612">
    <property type="entry name" value="SHOCT_2"/>
    <property type="match status" value="1"/>
</dbReference>